<dbReference type="Proteomes" id="UP000824133">
    <property type="component" value="Unassembled WGS sequence"/>
</dbReference>
<reference evidence="2" key="2">
    <citation type="submission" date="2021-04" db="EMBL/GenBank/DDBJ databases">
        <authorList>
            <person name="Gilroy R."/>
        </authorList>
    </citation>
    <scope>NUCLEOTIDE SEQUENCE</scope>
    <source>
        <strain evidence="2">ChiHjej10B9-743</strain>
    </source>
</reference>
<dbReference type="PANTHER" id="PTHR30548:SF6">
    <property type="entry name" value="DEHYDRATASE SUBUNIT YJIM-RELATED"/>
    <property type="match status" value="1"/>
</dbReference>
<name>A0A9D1ZAN3_9ACTN</name>
<dbReference type="Pfam" id="PF06050">
    <property type="entry name" value="HGD-D"/>
    <property type="match status" value="1"/>
</dbReference>
<dbReference type="AlphaFoldDB" id="A0A9D1ZAN3"/>
<protein>
    <submittedName>
        <fullName evidence="2">2-hydroxyacyl-CoA dehydratase family protein</fullName>
    </submittedName>
</protein>
<dbReference type="GO" id="GO:0016836">
    <property type="term" value="F:hydro-lyase activity"/>
    <property type="evidence" value="ECO:0007669"/>
    <property type="project" value="UniProtKB-ARBA"/>
</dbReference>
<feature type="non-terminal residue" evidence="2">
    <location>
        <position position="1"/>
    </location>
</feature>
<evidence type="ECO:0000313" key="3">
    <source>
        <dbReference type="Proteomes" id="UP000824133"/>
    </source>
</evidence>
<reference evidence="2" key="1">
    <citation type="journal article" date="2021" name="PeerJ">
        <title>Extensive microbial diversity within the chicken gut microbiome revealed by metagenomics and culture.</title>
        <authorList>
            <person name="Gilroy R."/>
            <person name="Ravi A."/>
            <person name="Getino M."/>
            <person name="Pursley I."/>
            <person name="Horton D.L."/>
            <person name="Alikhan N.F."/>
            <person name="Baker D."/>
            <person name="Gharbi K."/>
            <person name="Hall N."/>
            <person name="Watson M."/>
            <person name="Adriaenssens E.M."/>
            <person name="Foster-Nyarko E."/>
            <person name="Jarju S."/>
            <person name="Secka A."/>
            <person name="Antonio M."/>
            <person name="Oren A."/>
            <person name="Chaudhuri R.R."/>
            <person name="La Ragione R."/>
            <person name="Hildebrand F."/>
            <person name="Pallen M.J."/>
        </authorList>
    </citation>
    <scope>NUCLEOTIDE SEQUENCE</scope>
    <source>
        <strain evidence="2">ChiHjej10B9-743</strain>
    </source>
</reference>
<proteinExistence type="inferred from homology"/>
<sequence>KVGSTIERNGGVVVCEDDCGGERTNRFMVDEDAPDILRAIAERYLKINCSVMTPNDDRFVATREMIEKYRVDGVIECVLTACHTFNVEAARMERAVEAAGVPYMKIETDYSSGDLGQLETRIAAFIETL</sequence>
<accession>A0A9D1ZAN3</accession>
<gene>
    <name evidence="2" type="ORF">IAA42_06405</name>
</gene>
<comment type="caution">
    <text evidence="2">The sequence shown here is derived from an EMBL/GenBank/DDBJ whole genome shotgun (WGS) entry which is preliminary data.</text>
</comment>
<organism evidence="2 3">
    <name type="scientific">Candidatus Olsenella excrementavium</name>
    <dbReference type="NCBI Taxonomy" id="2838709"/>
    <lineage>
        <taxon>Bacteria</taxon>
        <taxon>Bacillati</taxon>
        <taxon>Actinomycetota</taxon>
        <taxon>Coriobacteriia</taxon>
        <taxon>Coriobacteriales</taxon>
        <taxon>Atopobiaceae</taxon>
        <taxon>Olsenella</taxon>
    </lineage>
</organism>
<dbReference type="PANTHER" id="PTHR30548">
    <property type="entry name" value="2-HYDROXYGLUTARYL-COA DEHYDRATASE, D-COMPONENT-RELATED"/>
    <property type="match status" value="1"/>
</dbReference>
<comment type="similarity">
    <text evidence="1">Belongs to the FldB/FldC dehydratase alpha/beta subunit family.</text>
</comment>
<evidence type="ECO:0000313" key="2">
    <source>
        <dbReference type="EMBL" id="HIY80046.1"/>
    </source>
</evidence>
<evidence type="ECO:0000256" key="1">
    <source>
        <dbReference type="ARBA" id="ARBA00005806"/>
    </source>
</evidence>
<dbReference type="EMBL" id="DXCP01000046">
    <property type="protein sequence ID" value="HIY80046.1"/>
    <property type="molecule type" value="Genomic_DNA"/>
</dbReference>
<dbReference type="InterPro" id="IPR010327">
    <property type="entry name" value="FldB/FldC_alpha/beta"/>
</dbReference>
<dbReference type="Gene3D" id="3.40.50.11900">
    <property type="match status" value="1"/>
</dbReference>